<dbReference type="OrthoDB" id="10063282at2759"/>
<dbReference type="PANTHER" id="PTHR12166">
    <property type="entry name" value="CALCIUM-DEPENDENT SECRETION ACTIVATOR"/>
    <property type="match status" value="1"/>
</dbReference>
<dbReference type="STRING" id="318479.A0A0N4UNE1"/>
<feature type="compositionally biased region" description="Polar residues" evidence="1">
    <location>
        <begin position="7"/>
        <end position="22"/>
    </location>
</feature>
<name>A0A0N4UNE1_DRAME</name>
<evidence type="ECO:0000313" key="3">
    <source>
        <dbReference type="Proteomes" id="UP000038040"/>
    </source>
</evidence>
<proteinExistence type="predicted"/>
<dbReference type="AlphaFoldDB" id="A0A0N4UNE1"/>
<reference evidence="5" key="1">
    <citation type="submission" date="2016-04" db="UniProtKB">
        <authorList>
            <consortium name="WormBaseParasite"/>
        </authorList>
    </citation>
    <scope>IDENTIFICATION</scope>
</reference>
<dbReference type="InterPro" id="IPR033227">
    <property type="entry name" value="CAPS"/>
</dbReference>
<dbReference type="PANTHER" id="PTHR12166:SF8">
    <property type="entry name" value="CALCIUM-DEPENDENT SECRETION ACTIVATOR"/>
    <property type="match status" value="1"/>
</dbReference>
<reference evidence="2 4" key="2">
    <citation type="submission" date="2018-11" db="EMBL/GenBank/DDBJ databases">
        <authorList>
            <consortium name="Pathogen Informatics"/>
        </authorList>
    </citation>
    <scope>NUCLEOTIDE SEQUENCE [LARGE SCALE GENOMIC DNA]</scope>
</reference>
<evidence type="ECO:0000313" key="4">
    <source>
        <dbReference type="Proteomes" id="UP000274756"/>
    </source>
</evidence>
<gene>
    <name evidence="2" type="ORF">DME_LOCUS10651</name>
</gene>
<protein>
    <submittedName>
        <fullName evidence="5">Calcium-dependent secretion activator</fullName>
    </submittedName>
</protein>
<sequence>IQRKHSQNTLSTKPILTQSSQEISDDDFNEDNDDDNFDDNATDDYTSNDHSTPAHIPAETTAKFSKEEEERLRIEVEEEDRKRKLQLYVFVAKCIAYHFNAKQPTDMTRRQMKVSKQELGRIRERFQIFLKGETQIVADEAFIKAVDSYLEVFLKSERVQKVVLAGGFSHFDFREVFRSNVEKRIRSLPEIDGLSKETVLNSWMTKFDTIIRGDEDAVQARQSRSRLRTANQTNTDLTLLKDQLYDVFQQILSVKKFEHQIIFNALQLDNPDEQAAAIRREVTTREEALRDISKMKKLMPKFVVKDMETLFIDETRQSINLLISNLESVPVTPRSQGIGSKKKNARGRNRCVLIF</sequence>
<dbReference type="GO" id="GO:0016079">
    <property type="term" value="P:synaptic vesicle exocytosis"/>
    <property type="evidence" value="ECO:0007669"/>
    <property type="project" value="InterPro"/>
</dbReference>
<evidence type="ECO:0000313" key="5">
    <source>
        <dbReference type="WBParaSite" id="DME_0000941901-mRNA-1"/>
    </source>
</evidence>
<feature type="region of interest" description="Disordered" evidence="1">
    <location>
        <begin position="1"/>
        <end position="56"/>
    </location>
</feature>
<dbReference type="EMBL" id="UYYG01001232">
    <property type="protein sequence ID" value="VDN60678.1"/>
    <property type="molecule type" value="Genomic_DNA"/>
</dbReference>
<dbReference type="Proteomes" id="UP000038040">
    <property type="component" value="Unplaced"/>
</dbReference>
<accession>A0A0N4UNE1</accession>
<keyword evidence="4" id="KW-1185">Reference proteome</keyword>
<dbReference type="Proteomes" id="UP000274756">
    <property type="component" value="Unassembled WGS sequence"/>
</dbReference>
<organism evidence="3 5">
    <name type="scientific">Dracunculus medinensis</name>
    <name type="common">Guinea worm</name>
    <dbReference type="NCBI Taxonomy" id="318479"/>
    <lineage>
        <taxon>Eukaryota</taxon>
        <taxon>Metazoa</taxon>
        <taxon>Ecdysozoa</taxon>
        <taxon>Nematoda</taxon>
        <taxon>Chromadorea</taxon>
        <taxon>Rhabditida</taxon>
        <taxon>Spirurina</taxon>
        <taxon>Dracunculoidea</taxon>
        <taxon>Dracunculidae</taxon>
        <taxon>Dracunculus</taxon>
    </lineage>
</organism>
<dbReference type="GO" id="GO:0098793">
    <property type="term" value="C:presynapse"/>
    <property type="evidence" value="ECO:0007669"/>
    <property type="project" value="GOC"/>
</dbReference>
<dbReference type="GO" id="GO:1990504">
    <property type="term" value="P:dense core granule exocytosis"/>
    <property type="evidence" value="ECO:0007669"/>
    <property type="project" value="InterPro"/>
</dbReference>
<evidence type="ECO:0000256" key="1">
    <source>
        <dbReference type="SAM" id="MobiDB-lite"/>
    </source>
</evidence>
<evidence type="ECO:0000313" key="2">
    <source>
        <dbReference type="EMBL" id="VDN60678.1"/>
    </source>
</evidence>
<dbReference type="WBParaSite" id="DME_0000941901-mRNA-1">
    <property type="protein sequence ID" value="DME_0000941901-mRNA-1"/>
    <property type="gene ID" value="DME_0000941901"/>
</dbReference>
<feature type="compositionally biased region" description="Acidic residues" evidence="1">
    <location>
        <begin position="23"/>
        <end position="42"/>
    </location>
</feature>